<evidence type="ECO:0000313" key="2">
    <source>
        <dbReference type="EMBL" id="PKI73670.1"/>
    </source>
</evidence>
<comment type="caution">
    <text evidence="2">The sequence shown here is derived from an EMBL/GenBank/DDBJ whole genome shotgun (WGS) entry which is preliminary data.</text>
</comment>
<gene>
    <name evidence="2" type="ORF">CRG98_005911</name>
</gene>
<organism evidence="2 3">
    <name type="scientific">Punica granatum</name>
    <name type="common">Pomegranate</name>
    <dbReference type="NCBI Taxonomy" id="22663"/>
    <lineage>
        <taxon>Eukaryota</taxon>
        <taxon>Viridiplantae</taxon>
        <taxon>Streptophyta</taxon>
        <taxon>Embryophyta</taxon>
        <taxon>Tracheophyta</taxon>
        <taxon>Spermatophyta</taxon>
        <taxon>Magnoliopsida</taxon>
        <taxon>eudicotyledons</taxon>
        <taxon>Gunneridae</taxon>
        <taxon>Pentapetalae</taxon>
        <taxon>rosids</taxon>
        <taxon>malvids</taxon>
        <taxon>Myrtales</taxon>
        <taxon>Lythraceae</taxon>
        <taxon>Punica</taxon>
    </lineage>
</organism>
<dbReference type="Proteomes" id="UP000233551">
    <property type="component" value="Unassembled WGS sequence"/>
</dbReference>
<feature type="region of interest" description="Disordered" evidence="1">
    <location>
        <begin position="51"/>
        <end position="103"/>
    </location>
</feature>
<dbReference type="AlphaFoldDB" id="A0A2I0KZA9"/>
<proteinExistence type="predicted"/>
<name>A0A2I0KZA9_PUNGR</name>
<keyword evidence="3" id="KW-1185">Reference proteome</keyword>
<evidence type="ECO:0000256" key="1">
    <source>
        <dbReference type="SAM" id="MobiDB-lite"/>
    </source>
</evidence>
<reference evidence="2 3" key="1">
    <citation type="submission" date="2017-11" db="EMBL/GenBank/DDBJ databases">
        <title>De-novo sequencing of pomegranate (Punica granatum L.) genome.</title>
        <authorList>
            <person name="Akparov Z."/>
            <person name="Amiraslanov A."/>
            <person name="Hajiyeva S."/>
            <person name="Abbasov M."/>
            <person name="Kaur K."/>
            <person name="Hamwieh A."/>
            <person name="Solovyev V."/>
            <person name="Salamov A."/>
            <person name="Braich B."/>
            <person name="Kosarev P."/>
            <person name="Mahmoud A."/>
            <person name="Hajiyev E."/>
            <person name="Babayeva S."/>
            <person name="Izzatullayeva V."/>
            <person name="Mammadov A."/>
            <person name="Mammadov A."/>
            <person name="Sharifova S."/>
            <person name="Ojaghi J."/>
            <person name="Eynullazada K."/>
            <person name="Bayramov B."/>
            <person name="Abdulazimova A."/>
            <person name="Shahmuradov I."/>
        </authorList>
    </citation>
    <scope>NUCLEOTIDE SEQUENCE [LARGE SCALE GENOMIC DNA]</scope>
    <source>
        <strain evidence="3">cv. AG2017</strain>
        <tissue evidence="2">Leaf</tissue>
    </source>
</reference>
<accession>A0A2I0KZA9</accession>
<evidence type="ECO:0000313" key="3">
    <source>
        <dbReference type="Proteomes" id="UP000233551"/>
    </source>
</evidence>
<dbReference type="EMBL" id="PGOL01000265">
    <property type="protein sequence ID" value="PKI73670.1"/>
    <property type="molecule type" value="Genomic_DNA"/>
</dbReference>
<protein>
    <submittedName>
        <fullName evidence="2">Uncharacterized protein</fullName>
    </submittedName>
</protein>
<feature type="compositionally biased region" description="Basic and acidic residues" evidence="1">
    <location>
        <begin position="86"/>
        <end position="103"/>
    </location>
</feature>
<sequence>MESGCWAVEARALGRAEVGLETTNSRSFKLIGDSEQPNKKKLALAEQEEIGTGRTRRNVEQEEMAKASPRTVEDSEEFETGLGHRIVGEKGSAGEEREKEEKKSCWAQGQWARLWPDSGLAFARGLESSLGFPRI</sequence>